<proteinExistence type="predicted"/>
<dbReference type="Proteomes" id="UP000652761">
    <property type="component" value="Unassembled WGS sequence"/>
</dbReference>
<evidence type="ECO:0000313" key="1">
    <source>
        <dbReference type="EMBL" id="MQM17111.1"/>
    </source>
</evidence>
<comment type="caution">
    <text evidence="1">The sequence shown here is derived from an EMBL/GenBank/DDBJ whole genome shotgun (WGS) entry which is preliminary data.</text>
</comment>
<dbReference type="EMBL" id="NMUH01007350">
    <property type="protein sequence ID" value="MQM17111.1"/>
    <property type="molecule type" value="Genomic_DNA"/>
</dbReference>
<dbReference type="AlphaFoldDB" id="A0A843XCV2"/>
<keyword evidence="2" id="KW-1185">Reference proteome</keyword>
<gene>
    <name evidence="1" type="ORF">Taro_050077</name>
</gene>
<sequence length="76" mass="8589">FIKKISEINKGNRAKQQMVSMMGPKSIAIRQQENVEQMGQKISLIQTFKMMYTKKNGEPSTDIAAEKFVCVHVLAS</sequence>
<evidence type="ECO:0000313" key="2">
    <source>
        <dbReference type="Proteomes" id="UP000652761"/>
    </source>
</evidence>
<reference evidence="1" key="1">
    <citation type="submission" date="2017-07" db="EMBL/GenBank/DDBJ databases">
        <title>Taro Niue Genome Assembly and Annotation.</title>
        <authorList>
            <person name="Atibalentja N."/>
            <person name="Keating K."/>
            <person name="Fields C.J."/>
        </authorList>
    </citation>
    <scope>NUCLEOTIDE SEQUENCE</scope>
    <source>
        <strain evidence="1">Niue_2</strain>
        <tissue evidence="1">Leaf</tissue>
    </source>
</reference>
<dbReference type="Pfam" id="PF03004">
    <property type="entry name" value="Transposase_24"/>
    <property type="match status" value="1"/>
</dbReference>
<accession>A0A843XCV2</accession>
<protein>
    <submittedName>
        <fullName evidence="1">Uncharacterized protein</fullName>
    </submittedName>
</protein>
<organism evidence="1 2">
    <name type="scientific">Colocasia esculenta</name>
    <name type="common">Wild taro</name>
    <name type="synonym">Arum esculentum</name>
    <dbReference type="NCBI Taxonomy" id="4460"/>
    <lineage>
        <taxon>Eukaryota</taxon>
        <taxon>Viridiplantae</taxon>
        <taxon>Streptophyta</taxon>
        <taxon>Embryophyta</taxon>
        <taxon>Tracheophyta</taxon>
        <taxon>Spermatophyta</taxon>
        <taxon>Magnoliopsida</taxon>
        <taxon>Liliopsida</taxon>
        <taxon>Araceae</taxon>
        <taxon>Aroideae</taxon>
        <taxon>Colocasieae</taxon>
        <taxon>Colocasia</taxon>
    </lineage>
</organism>
<name>A0A843XCV2_COLES</name>
<feature type="non-terminal residue" evidence="1">
    <location>
        <position position="1"/>
    </location>
</feature>
<dbReference type="InterPro" id="IPR004252">
    <property type="entry name" value="Probable_transposase_24"/>
</dbReference>